<organism evidence="1 2">
    <name type="scientific">Rhizobium leguminosarum</name>
    <dbReference type="NCBI Taxonomy" id="384"/>
    <lineage>
        <taxon>Bacteria</taxon>
        <taxon>Pseudomonadati</taxon>
        <taxon>Pseudomonadota</taxon>
        <taxon>Alphaproteobacteria</taxon>
        <taxon>Hyphomicrobiales</taxon>
        <taxon>Rhizobiaceae</taxon>
        <taxon>Rhizobium/Agrobacterium group</taxon>
        <taxon>Rhizobium</taxon>
    </lineage>
</organism>
<dbReference type="PANTHER" id="PTHR38460:SF1">
    <property type="entry name" value="TAUTOMERASE YOLI-RELATED"/>
    <property type="match status" value="1"/>
</dbReference>
<dbReference type="PANTHER" id="PTHR38460">
    <property type="entry name" value="TAUTOMERASE YOLI-RELATED"/>
    <property type="match status" value="1"/>
</dbReference>
<accession>A0A2Z4YMS4</accession>
<protein>
    <submittedName>
        <fullName evidence="1">Tautomerase enzyme family protein</fullName>
    </submittedName>
</protein>
<dbReference type="SUPFAM" id="SSF55331">
    <property type="entry name" value="Tautomerase/MIF"/>
    <property type="match status" value="1"/>
</dbReference>
<dbReference type="Pfam" id="PF14552">
    <property type="entry name" value="Tautomerase_2"/>
    <property type="match status" value="1"/>
</dbReference>
<dbReference type="InterPro" id="IPR037479">
    <property type="entry name" value="Tauto_MSAD"/>
</dbReference>
<dbReference type="RefSeq" id="WP_112906173.1">
    <property type="nucleotide sequence ID" value="NZ_CP030760.1"/>
</dbReference>
<proteinExistence type="predicted"/>
<dbReference type="EMBL" id="CP030760">
    <property type="protein sequence ID" value="AXA41692.1"/>
    <property type="molecule type" value="Genomic_DNA"/>
</dbReference>
<dbReference type="Gene3D" id="3.30.429.10">
    <property type="entry name" value="Macrophage Migration Inhibitory Factor"/>
    <property type="match status" value="1"/>
</dbReference>
<dbReference type="InterPro" id="IPR014347">
    <property type="entry name" value="Tautomerase/MIF_sf"/>
</dbReference>
<name>A0A2Z4YMS4_RHILE</name>
<dbReference type="AlphaFoldDB" id="A0A2Z4YMS4"/>
<gene>
    <name evidence="1" type="ORF">DLJ82_4129</name>
</gene>
<evidence type="ECO:0000313" key="1">
    <source>
        <dbReference type="EMBL" id="AXA41692.1"/>
    </source>
</evidence>
<reference evidence="1 2" key="1">
    <citation type="submission" date="2018-07" db="EMBL/GenBank/DDBJ databases">
        <title>Rhizobium leguminosarum strain:ATCC 14479 Genome sequencing and assembly.</title>
        <authorList>
            <person name="Chakraborty R."/>
        </authorList>
    </citation>
    <scope>NUCLEOTIDE SEQUENCE [LARGE SCALE GENOMIC DNA]</scope>
    <source>
        <strain evidence="1 2">ATCC 14479</strain>
    </source>
</reference>
<evidence type="ECO:0000313" key="2">
    <source>
        <dbReference type="Proteomes" id="UP000251166"/>
    </source>
</evidence>
<dbReference type="Proteomes" id="UP000251166">
    <property type="component" value="Chromosome"/>
</dbReference>
<sequence length="125" mass="14185">MPFARIDLIKGKTPEYRSAVADIVYRGIVDVLKAPDGDRFVVVGEHTADNLIYDPKFLGFDRSPDFLLIQVTSTVGNDKPSKLAFFRFIADELKDKLAVRPDDIMINMVYVDRSDWSFGNGEPWN</sequence>